<keyword evidence="11 13" id="KW-0472">Membrane</keyword>
<organism evidence="16 17">
    <name type="scientific">Papaver somniferum</name>
    <name type="common">Opium poppy</name>
    <dbReference type="NCBI Taxonomy" id="3469"/>
    <lineage>
        <taxon>Eukaryota</taxon>
        <taxon>Viridiplantae</taxon>
        <taxon>Streptophyta</taxon>
        <taxon>Embryophyta</taxon>
        <taxon>Tracheophyta</taxon>
        <taxon>Spermatophyta</taxon>
        <taxon>Magnoliopsida</taxon>
        <taxon>Ranunculales</taxon>
        <taxon>Papaveraceae</taxon>
        <taxon>Papaveroideae</taxon>
        <taxon>Papaver</taxon>
    </lineage>
</organism>
<dbReference type="InterPro" id="IPR011009">
    <property type="entry name" value="Kinase-like_dom_sf"/>
</dbReference>
<dbReference type="AlphaFoldDB" id="A0A4Y7IGQ0"/>
<keyword evidence="17" id="KW-1185">Reference proteome</keyword>
<feature type="domain" description="Gnk2-homologous" evidence="15">
    <location>
        <begin position="158"/>
        <end position="264"/>
    </location>
</feature>
<evidence type="ECO:0000313" key="17">
    <source>
        <dbReference type="Proteomes" id="UP000316621"/>
    </source>
</evidence>
<evidence type="ECO:0000256" key="9">
    <source>
        <dbReference type="ARBA" id="ARBA00022840"/>
    </source>
</evidence>
<dbReference type="GO" id="GO:0004674">
    <property type="term" value="F:protein serine/threonine kinase activity"/>
    <property type="evidence" value="ECO:0007669"/>
    <property type="project" value="UniProtKB-KW"/>
</dbReference>
<dbReference type="GO" id="GO:0006950">
    <property type="term" value="P:response to stress"/>
    <property type="evidence" value="ECO:0007669"/>
    <property type="project" value="UniProtKB-ARBA"/>
</dbReference>
<proteinExistence type="predicted"/>
<evidence type="ECO:0000256" key="2">
    <source>
        <dbReference type="ARBA" id="ARBA00022527"/>
    </source>
</evidence>
<dbReference type="EMBL" id="CM010715">
    <property type="protein sequence ID" value="RZC46872.1"/>
    <property type="molecule type" value="Genomic_DNA"/>
</dbReference>
<gene>
    <name evidence="16" type="ORF">C5167_039820</name>
</gene>
<dbReference type="GO" id="GO:0005886">
    <property type="term" value="C:plasma membrane"/>
    <property type="evidence" value="ECO:0007669"/>
    <property type="project" value="TreeGrafter"/>
</dbReference>
<evidence type="ECO:0000256" key="12">
    <source>
        <dbReference type="ARBA" id="ARBA00023180"/>
    </source>
</evidence>
<evidence type="ECO:0000256" key="8">
    <source>
        <dbReference type="ARBA" id="ARBA00022777"/>
    </source>
</evidence>
<evidence type="ECO:0000256" key="4">
    <source>
        <dbReference type="ARBA" id="ARBA00022692"/>
    </source>
</evidence>
<feature type="transmembrane region" description="Helical" evidence="13">
    <location>
        <begin position="303"/>
        <end position="327"/>
    </location>
</feature>
<dbReference type="Pfam" id="PF07714">
    <property type="entry name" value="PK_Tyr_Ser-Thr"/>
    <property type="match status" value="1"/>
</dbReference>
<keyword evidence="3" id="KW-0808">Transferase</keyword>
<dbReference type="PROSITE" id="PS00108">
    <property type="entry name" value="PROTEIN_KINASE_ST"/>
    <property type="match status" value="1"/>
</dbReference>
<dbReference type="Gene3D" id="1.10.510.10">
    <property type="entry name" value="Transferase(Phosphotransferase) domain 1"/>
    <property type="match status" value="1"/>
</dbReference>
<dbReference type="OMA" id="EPAICSV"/>
<dbReference type="Pfam" id="PF01657">
    <property type="entry name" value="Stress-antifung"/>
    <property type="match status" value="2"/>
</dbReference>
<evidence type="ECO:0000256" key="1">
    <source>
        <dbReference type="ARBA" id="ARBA00004167"/>
    </source>
</evidence>
<dbReference type="GO" id="GO:0005524">
    <property type="term" value="F:ATP binding"/>
    <property type="evidence" value="ECO:0007669"/>
    <property type="project" value="UniProtKB-KW"/>
</dbReference>
<evidence type="ECO:0000256" key="10">
    <source>
        <dbReference type="ARBA" id="ARBA00022989"/>
    </source>
</evidence>
<keyword evidence="4 13" id="KW-0812">Transmembrane</keyword>
<dbReference type="InterPro" id="IPR001245">
    <property type="entry name" value="Ser-Thr/Tyr_kinase_cat_dom"/>
</dbReference>
<keyword evidence="9" id="KW-0067">ATP-binding</keyword>
<sequence>MSSQKQAKGCFSSTHQIILFNFIFISYYDQIITAHALQQRTPVYLSSTFCLGRNYTANSTYQTNLNLLLSSLSTTFTNNTISQYGYRNITIGRNPNTAYGSLHCQEDIEPAICSVYVQTATERVMRECPNTKTAIGFYNGCILRYSDENYFSILNEEPSSVIKYLNNSIIANQVQYMDTVTRLLDELVIEAGSNTSSNSPLYATGSANYTRFNQVYATVRCTPDLTPRLCCKCLRSALQRLPYDAQGARVLFPSCNFRFEYKPFYGNYMHITQVSIQPLQASPPTLQASWSKTNSNRKDSTKLVTSITVPLVAAVLLSYIAVWWFCFHKRKKINNNYFDKNPDIQSAELLLFNFNILSAATNNFSEDNKLGEGGFGPVYKRLEGVLSDGQEIAVKRLCKNSGQGDPEFKNEVLLLAKIQHRNLVRLIGFCLHGQEKLLVYELMHASLNQFIFDTVKRNLLDWGKRYKIVGEIARGLLYLHEDSRLRIIHLDLKTSNILLDEDMIPKISDFGMAKLFEVDQTQANTSRIAGTYGYMAPEYARNGHFCVKSDVFSFGVLVLEILSGKKITYLYMTDSGDAQNLLTYTWIHWQRGSALEVLDSSFKDSCPKDEVMRCIHIALLCVQDSIADRPTIGSVILMLTCNTMTLPLPTRPAYFASNQAVEEAWSVNQASVSELYPR</sequence>
<dbReference type="PANTHER" id="PTHR27002:SF980">
    <property type="entry name" value="CYSTEINE-RICH RECEPTOR-LIKE PROTEIN KINASE 10 ISOFORM X1"/>
    <property type="match status" value="1"/>
</dbReference>
<protein>
    <recommendedName>
        <fullName evidence="18">Protein kinase domain-containing protein</fullName>
    </recommendedName>
</protein>
<reference evidence="16 17" key="1">
    <citation type="journal article" date="2018" name="Science">
        <title>The opium poppy genome and morphinan production.</title>
        <authorList>
            <person name="Guo L."/>
            <person name="Winzer T."/>
            <person name="Yang X."/>
            <person name="Li Y."/>
            <person name="Ning Z."/>
            <person name="He Z."/>
            <person name="Teodor R."/>
            <person name="Lu Y."/>
            <person name="Bowser T.A."/>
            <person name="Graham I.A."/>
            <person name="Ye K."/>
        </authorList>
    </citation>
    <scope>NUCLEOTIDE SEQUENCE [LARGE SCALE GENOMIC DNA]</scope>
    <source>
        <strain evidence="17">cv. HN1</strain>
        <tissue evidence="16">Leaves</tissue>
    </source>
</reference>
<dbReference type="FunFam" id="3.30.200.20:FF:000142">
    <property type="entry name" value="Cysteine-rich receptor-like protein kinase 10"/>
    <property type="match status" value="1"/>
</dbReference>
<dbReference type="PROSITE" id="PS50011">
    <property type="entry name" value="PROTEIN_KINASE_DOM"/>
    <property type="match status" value="1"/>
</dbReference>
<evidence type="ECO:0008006" key="18">
    <source>
        <dbReference type="Google" id="ProtNLM"/>
    </source>
</evidence>
<dbReference type="InterPro" id="IPR008271">
    <property type="entry name" value="Ser/Thr_kinase_AS"/>
</dbReference>
<dbReference type="Gene3D" id="3.30.200.20">
    <property type="entry name" value="Phosphorylase Kinase, domain 1"/>
    <property type="match status" value="1"/>
</dbReference>
<dbReference type="CDD" id="cd23509">
    <property type="entry name" value="Gnk2-like"/>
    <property type="match status" value="2"/>
</dbReference>
<accession>A0A4Y7IGQ0</accession>
<dbReference type="SUPFAM" id="SSF56112">
    <property type="entry name" value="Protein kinase-like (PK-like)"/>
    <property type="match status" value="1"/>
</dbReference>
<dbReference type="SMART" id="SM00220">
    <property type="entry name" value="S_TKc"/>
    <property type="match status" value="1"/>
</dbReference>
<keyword evidence="12" id="KW-0325">Glycoprotein</keyword>
<keyword evidence="8" id="KW-0418">Kinase</keyword>
<evidence type="ECO:0000259" key="14">
    <source>
        <dbReference type="PROSITE" id="PS50011"/>
    </source>
</evidence>
<dbReference type="PROSITE" id="PS51473">
    <property type="entry name" value="GNK2"/>
    <property type="match status" value="2"/>
</dbReference>
<keyword evidence="5" id="KW-0732">Signal</keyword>
<dbReference type="PANTHER" id="PTHR27002">
    <property type="entry name" value="RECEPTOR-LIKE SERINE/THREONINE-PROTEIN KINASE SD1-8"/>
    <property type="match status" value="1"/>
</dbReference>
<dbReference type="FunFam" id="1.10.510.10:FF:000129">
    <property type="entry name" value="cysteine-rich receptor-like protein kinase 10"/>
    <property type="match status" value="1"/>
</dbReference>
<dbReference type="Gene3D" id="3.30.430.20">
    <property type="entry name" value="Gnk2 domain, C-X8-C-X2-C motif"/>
    <property type="match status" value="2"/>
</dbReference>
<evidence type="ECO:0000313" key="16">
    <source>
        <dbReference type="EMBL" id="RZC46872.1"/>
    </source>
</evidence>
<evidence type="ECO:0000259" key="15">
    <source>
        <dbReference type="PROSITE" id="PS51473"/>
    </source>
</evidence>
<dbReference type="Gramene" id="RZC46872">
    <property type="protein sequence ID" value="RZC46872"/>
    <property type="gene ID" value="C5167_039820"/>
</dbReference>
<evidence type="ECO:0000256" key="5">
    <source>
        <dbReference type="ARBA" id="ARBA00022729"/>
    </source>
</evidence>
<dbReference type="OrthoDB" id="4062651at2759"/>
<dbReference type="Proteomes" id="UP000316621">
    <property type="component" value="Chromosome 1"/>
</dbReference>
<feature type="domain" description="Protein kinase" evidence="14">
    <location>
        <begin position="364"/>
        <end position="646"/>
    </location>
</feature>
<name>A0A4Y7IGQ0_PAPSO</name>
<keyword evidence="10 13" id="KW-1133">Transmembrane helix</keyword>
<feature type="domain" description="Gnk2-homologous" evidence="15">
    <location>
        <begin position="43"/>
        <end position="150"/>
    </location>
</feature>
<evidence type="ECO:0000256" key="3">
    <source>
        <dbReference type="ARBA" id="ARBA00022679"/>
    </source>
</evidence>
<evidence type="ECO:0000256" key="7">
    <source>
        <dbReference type="ARBA" id="ARBA00022741"/>
    </source>
</evidence>
<keyword evidence="2" id="KW-0723">Serine/threonine-protein kinase</keyword>
<keyword evidence="7" id="KW-0547">Nucleotide-binding</keyword>
<evidence type="ECO:0000256" key="13">
    <source>
        <dbReference type="SAM" id="Phobius"/>
    </source>
</evidence>
<evidence type="ECO:0000256" key="11">
    <source>
        <dbReference type="ARBA" id="ARBA00023136"/>
    </source>
</evidence>
<dbReference type="InterPro" id="IPR038408">
    <property type="entry name" value="GNK2_sf"/>
</dbReference>
<evidence type="ECO:0000256" key="6">
    <source>
        <dbReference type="ARBA" id="ARBA00022737"/>
    </source>
</evidence>
<comment type="subcellular location">
    <subcellularLocation>
        <location evidence="1">Membrane</location>
        <topology evidence="1">Single-pass membrane protein</topology>
    </subcellularLocation>
</comment>
<dbReference type="InterPro" id="IPR002902">
    <property type="entry name" value="GNK2"/>
</dbReference>
<dbReference type="InterPro" id="IPR000719">
    <property type="entry name" value="Prot_kinase_dom"/>
</dbReference>
<keyword evidence="6" id="KW-0677">Repeat</keyword>